<dbReference type="NCBIfam" id="TIGR00585">
    <property type="entry name" value="mutl"/>
    <property type="match status" value="1"/>
</dbReference>
<feature type="domain" description="DNA mismatch repair protein S5" evidence="4">
    <location>
        <begin position="231"/>
        <end position="358"/>
    </location>
</feature>
<dbReference type="KEGG" id="tdl:TDEL_0A01790"/>
<dbReference type="InterPro" id="IPR036890">
    <property type="entry name" value="HATPase_C_sf"/>
</dbReference>
<dbReference type="GO" id="GO:0140664">
    <property type="term" value="F:ATP-dependent DNA damage sensor activity"/>
    <property type="evidence" value="ECO:0007669"/>
    <property type="project" value="InterPro"/>
</dbReference>
<accession>G8ZLL7</accession>
<dbReference type="AlphaFoldDB" id="G8ZLL7"/>
<sequence length="675" mass="75899">MAIKEIPDTSKWRIISSSVILDPKYAVKELLDNAIDAGATNIYIDVDARTSGCNYISVRDDGSGVNAEDRALMCSKHSTSKISSLRDLSNLSSLGFRGQALFSLSNLANQKGSMQIITRTNNEKVGEKWLVDKNGHIKENTRKRTSCPSGTNVIIRNLLLGLRARYIQISSRAPKNNDEIHRLINHYALNFRSIRFHFYLVSVEKTGLVTKRQLQGSLGTNLSRVRALSAIAQLKNTASENFLVKNDLTVTNLVHLDVILPSKQSPSDIVSLKRARKFLSVNNRAMSLRLNFGGSIKKIINKVYRSLNLPEPMAWYINLKCDTKLLDLNVEPGKDDVLIKDTELIMNGIEKCLFSYITDTVGDTEINNIDGFDAEGNDQSTVVRDVDVVRKSITQGYSLASSRPESHECLDYRAGNPTDQRPTDGITILSPQIDNMTVDSGGRNRKRTSTSDLLNSDDNRWKRNLISDECINSQDSRGSDLPSSLTYNYETPQATDEDMVLAKDVSLSNPFMTAKLRKVDHKLNQKRDSNNMNSNFVKHTPNEEFSLKPKVQQRMGINDGIPAKKVISKKDLEDSECSSPNETTLVDDGSKDDRALITRERIDMFSESTQGLTITMRYNLDRAGKAEYKEELKWLARDEDPTHTISRSLMYFSGAFRNKQISLSRANDEWFKLTV</sequence>
<evidence type="ECO:0000256" key="2">
    <source>
        <dbReference type="ARBA" id="ARBA00022763"/>
    </source>
</evidence>
<dbReference type="EMBL" id="HE616742">
    <property type="protein sequence ID" value="CCE89511.1"/>
    <property type="molecule type" value="Genomic_DNA"/>
</dbReference>
<dbReference type="GO" id="GO:0032389">
    <property type="term" value="C:MutLalpha complex"/>
    <property type="evidence" value="ECO:0007669"/>
    <property type="project" value="TreeGrafter"/>
</dbReference>
<dbReference type="eggNOG" id="KOG1978">
    <property type="taxonomic scope" value="Eukaryota"/>
</dbReference>
<dbReference type="HOGENOM" id="CLU_024335_0_0_1"/>
<protein>
    <recommendedName>
        <fullName evidence="4">DNA mismatch repair protein S5 domain-containing protein</fullName>
    </recommendedName>
</protein>
<organism evidence="5 6">
    <name type="scientific">Torulaspora delbrueckii</name>
    <name type="common">Yeast</name>
    <name type="synonym">Candida colliculosa</name>
    <dbReference type="NCBI Taxonomy" id="4950"/>
    <lineage>
        <taxon>Eukaryota</taxon>
        <taxon>Fungi</taxon>
        <taxon>Dikarya</taxon>
        <taxon>Ascomycota</taxon>
        <taxon>Saccharomycotina</taxon>
        <taxon>Saccharomycetes</taxon>
        <taxon>Saccharomycetales</taxon>
        <taxon>Saccharomycetaceae</taxon>
        <taxon>Torulaspora</taxon>
    </lineage>
</organism>
<evidence type="ECO:0000313" key="6">
    <source>
        <dbReference type="Proteomes" id="UP000005627"/>
    </source>
</evidence>
<dbReference type="RefSeq" id="XP_003678722.1">
    <property type="nucleotide sequence ID" value="XM_003678674.1"/>
</dbReference>
<dbReference type="Pfam" id="PF01119">
    <property type="entry name" value="DNA_mis_repair"/>
    <property type="match status" value="1"/>
</dbReference>
<dbReference type="GO" id="GO:0000405">
    <property type="term" value="F:bubble DNA binding"/>
    <property type="evidence" value="ECO:0007669"/>
    <property type="project" value="EnsemblFungi"/>
</dbReference>
<reference evidence="5 6" key="1">
    <citation type="journal article" date="2011" name="Proc. Natl. Acad. Sci. U.S.A.">
        <title>Evolutionary erosion of yeast sex chromosomes by mating-type switching accidents.</title>
        <authorList>
            <person name="Gordon J.L."/>
            <person name="Armisen D."/>
            <person name="Proux-Wera E."/>
            <person name="Oheigeartaigh S.S."/>
            <person name="Byrne K.P."/>
            <person name="Wolfe K.H."/>
        </authorList>
    </citation>
    <scope>NUCLEOTIDE SEQUENCE [LARGE SCALE GENOMIC DNA]</scope>
    <source>
        <strain evidence="6">ATCC 10662 / CBS 1146 / NBRC 0425 / NCYC 2629 / NRRL Y-866</strain>
    </source>
</reference>
<dbReference type="OrthoDB" id="10263226at2759"/>
<dbReference type="Proteomes" id="UP000005627">
    <property type="component" value="Chromosome 1"/>
</dbReference>
<proteinExistence type="inferred from homology"/>
<dbReference type="FunFam" id="3.30.565.10:FF:000017">
    <property type="entry name" value="PMS1 homolog 1, mismatch repair system component"/>
    <property type="match status" value="1"/>
</dbReference>
<dbReference type="InParanoid" id="G8ZLL7"/>
<dbReference type="FunCoup" id="G8ZLL7">
    <property type="interactions" value="83"/>
</dbReference>
<dbReference type="InterPro" id="IPR020568">
    <property type="entry name" value="Ribosomal_Su5_D2-typ_SF"/>
</dbReference>
<dbReference type="SUPFAM" id="SSF55874">
    <property type="entry name" value="ATPase domain of HSP90 chaperone/DNA topoisomerase II/histidine kinase"/>
    <property type="match status" value="1"/>
</dbReference>
<dbReference type="Gene3D" id="3.30.565.10">
    <property type="entry name" value="Histidine kinase-like ATPase, C-terminal domain"/>
    <property type="match status" value="1"/>
</dbReference>
<dbReference type="SMART" id="SM01340">
    <property type="entry name" value="DNA_mis_repair"/>
    <property type="match status" value="1"/>
</dbReference>
<dbReference type="GO" id="GO:0007131">
    <property type="term" value="P:reciprocal meiotic recombination"/>
    <property type="evidence" value="ECO:0007669"/>
    <property type="project" value="EnsemblFungi"/>
</dbReference>
<dbReference type="Gene3D" id="3.30.230.10">
    <property type="match status" value="1"/>
</dbReference>
<dbReference type="GO" id="GO:0006298">
    <property type="term" value="P:mismatch repair"/>
    <property type="evidence" value="ECO:0007669"/>
    <property type="project" value="EnsemblFungi"/>
</dbReference>
<dbReference type="InterPro" id="IPR013507">
    <property type="entry name" value="DNA_mismatch_S5_2-like"/>
</dbReference>
<keyword evidence="2" id="KW-0227">DNA damage</keyword>
<evidence type="ECO:0000256" key="3">
    <source>
        <dbReference type="SAM" id="MobiDB-lite"/>
    </source>
</evidence>
<name>G8ZLL7_TORDE</name>
<dbReference type="InterPro" id="IPR014721">
    <property type="entry name" value="Ribsml_uS5_D2-typ_fold_subgr"/>
</dbReference>
<dbReference type="Pfam" id="PF13589">
    <property type="entry name" value="HATPase_c_3"/>
    <property type="match status" value="1"/>
</dbReference>
<dbReference type="PANTHER" id="PTHR10073:SF44">
    <property type="entry name" value="DNA MISMATCH REPAIR PROTEIN MLH2"/>
    <property type="match status" value="1"/>
</dbReference>
<dbReference type="InterPro" id="IPR038973">
    <property type="entry name" value="MutL/Mlh/Pms-like"/>
</dbReference>
<evidence type="ECO:0000256" key="1">
    <source>
        <dbReference type="ARBA" id="ARBA00006082"/>
    </source>
</evidence>
<evidence type="ECO:0000259" key="4">
    <source>
        <dbReference type="SMART" id="SM01340"/>
    </source>
</evidence>
<dbReference type="GO" id="GO:0000404">
    <property type="term" value="F:heteroduplex DNA loop binding"/>
    <property type="evidence" value="ECO:0007669"/>
    <property type="project" value="EnsemblFungi"/>
</dbReference>
<comment type="similarity">
    <text evidence="1">Belongs to the DNA mismatch repair MutL/HexB family.</text>
</comment>
<dbReference type="GeneID" id="11502824"/>
<dbReference type="GO" id="GO:0016887">
    <property type="term" value="F:ATP hydrolysis activity"/>
    <property type="evidence" value="ECO:0007669"/>
    <property type="project" value="InterPro"/>
</dbReference>
<dbReference type="STRING" id="1076872.G8ZLL7"/>
<dbReference type="GO" id="GO:0005524">
    <property type="term" value="F:ATP binding"/>
    <property type="evidence" value="ECO:0007669"/>
    <property type="project" value="InterPro"/>
</dbReference>
<dbReference type="InterPro" id="IPR002099">
    <property type="entry name" value="MutL/Mlh/PMS"/>
</dbReference>
<gene>
    <name evidence="5" type="primary">TDEL0A01790</name>
    <name evidence="5" type="ORF">TDEL_0A01790</name>
</gene>
<dbReference type="GO" id="GO:0032390">
    <property type="term" value="C:MutLbeta complex"/>
    <property type="evidence" value="ECO:0007669"/>
    <property type="project" value="EnsemblFungi"/>
</dbReference>
<dbReference type="PANTHER" id="PTHR10073">
    <property type="entry name" value="DNA MISMATCH REPAIR PROTEIN MLH, PMS, MUTL"/>
    <property type="match status" value="1"/>
</dbReference>
<evidence type="ECO:0000313" key="5">
    <source>
        <dbReference type="EMBL" id="CCE89511.1"/>
    </source>
</evidence>
<dbReference type="SUPFAM" id="SSF54211">
    <property type="entry name" value="Ribosomal protein S5 domain 2-like"/>
    <property type="match status" value="1"/>
</dbReference>
<feature type="region of interest" description="Disordered" evidence="3">
    <location>
        <begin position="434"/>
        <end position="457"/>
    </location>
</feature>
<keyword evidence="6" id="KW-1185">Reference proteome</keyword>